<dbReference type="SUPFAM" id="SSF53335">
    <property type="entry name" value="S-adenosyl-L-methionine-dependent methyltransferases"/>
    <property type="match status" value="1"/>
</dbReference>
<evidence type="ECO:0000256" key="7">
    <source>
        <dbReference type="ARBA" id="ARBA00039099"/>
    </source>
</evidence>
<name>A0A086J236_NEMA1</name>
<evidence type="ECO:0000256" key="9">
    <source>
        <dbReference type="PROSITE-ProRule" id="PRU00958"/>
    </source>
</evidence>
<keyword evidence="6 9" id="KW-0694">RNA-binding</keyword>
<proteinExistence type="inferred from homology"/>
<protein>
    <recommendedName>
        <fullName evidence="7 9">tRNA (guanine(26)-N(2))-dimethyltransferase</fullName>
        <ecNumber evidence="7 9">2.1.1.216</ecNumber>
    </recommendedName>
</protein>
<dbReference type="InterPro" id="IPR042296">
    <property type="entry name" value="tRNA_met_Trm1_C"/>
</dbReference>
<evidence type="ECO:0000313" key="10">
    <source>
        <dbReference type="EMBL" id="KFG26204.1"/>
    </source>
</evidence>
<dbReference type="HOGENOM" id="CLU_010862_5_0_1"/>
<keyword evidence="4 9" id="KW-0949">S-adenosyl-L-methionine</keyword>
<dbReference type="InterPro" id="IPR029063">
    <property type="entry name" value="SAM-dependent_MTases_sf"/>
</dbReference>
<accession>A0A086J236</accession>
<evidence type="ECO:0000256" key="4">
    <source>
        <dbReference type="ARBA" id="ARBA00022691"/>
    </source>
</evidence>
<dbReference type="Gene3D" id="3.30.56.70">
    <property type="entry name" value="N2,N2-dimethylguanosine tRNA methyltransferase, C-terminal domain"/>
    <property type="match status" value="1"/>
</dbReference>
<evidence type="ECO:0000256" key="8">
    <source>
        <dbReference type="ARBA" id="ARBA00051897"/>
    </source>
</evidence>
<evidence type="ECO:0000256" key="6">
    <source>
        <dbReference type="ARBA" id="ARBA00022884"/>
    </source>
</evidence>
<dbReference type="GO" id="GO:0005634">
    <property type="term" value="C:nucleus"/>
    <property type="evidence" value="ECO:0007669"/>
    <property type="project" value="TreeGrafter"/>
</dbReference>
<keyword evidence="5 9" id="KW-0819">tRNA processing</keyword>
<dbReference type="GO" id="GO:0000049">
    <property type="term" value="F:tRNA binding"/>
    <property type="evidence" value="ECO:0007669"/>
    <property type="project" value="UniProtKB-UniRule"/>
</dbReference>
<dbReference type="EC" id="2.1.1.216" evidence="7 9"/>
<gene>
    <name evidence="10" type="ORF">NESG_01320</name>
</gene>
<dbReference type="Proteomes" id="UP000054524">
    <property type="component" value="Unassembled WGS sequence"/>
</dbReference>
<dbReference type="PROSITE" id="PS51626">
    <property type="entry name" value="SAM_MT_TRM1"/>
    <property type="match status" value="1"/>
</dbReference>
<keyword evidence="3 9" id="KW-0808">Transferase</keyword>
<keyword evidence="1 9" id="KW-0820">tRNA-binding</keyword>
<sequence length="491" mass="54977">MDTDAKSFGTIEENGTVIEGGAFYNPAQKFNRSLTIQIINSYIKTSAKEGIVLLECMSATGLRGIRYVKELRGKNTIVMNDISTAACNNIVANCIANGILADLSKPVSSENGTVEVQNEDCRSLMLCRKKVFDVIDIDPFGTCSPYIETALEGIADGGLLCVTSTDTKVLFDKPPESCYKYYGSVSMNNSYSHELAVRVILSYISRSAAKAGMYIEPLVSMSMDFFIRVFVRVGRSKQKSNHCLLQNSQYFLCACLNRQALPILQKDSTKEAYRHVKIAASTECRMCKRHLGLYGPFWTGPLHDKSFLQEVINSIPKADIESKTGGIKESAHTPTQINRRIHGMLSMARDEIDTIFYHFIPAISSVLSFPVPPLPQIISFLHAHDIKVSLTHCKPNSIKATGDIEYVYAAVILYYKSVKPEIYALYEDRLTGKRQDIDRNTHNLMVYMNAYIEENGLKSKFEVDDEAIEITSKKYLKFQDKSGLGWGPMKR</sequence>
<dbReference type="Pfam" id="PF02005">
    <property type="entry name" value="TRM"/>
    <property type="match status" value="1"/>
</dbReference>
<comment type="similarity">
    <text evidence="9">Belongs to the class I-like SAM-binding methyltransferase superfamily. Trm1 family.</text>
</comment>
<organism evidence="10 11">
    <name type="scientific">Nematocida ausubeli (strain ATCC PRA-371 / ERTm2)</name>
    <name type="common">Nematode killer fungus</name>
    <dbReference type="NCBI Taxonomy" id="1913371"/>
    <lineage>
        <taxon>Eukaryota</taxon>
        <taxon>Fungi</taxon>
        <taxon>Fungi incertae sedis</taxon>
        <taxon>Microsporidia</taxon>
        <taxon>Nematocida</taxon>
    </lineage>
</organism>
<evidence type="ECO:0000256" key="1">
    <source>
        <dbReference type="ARBA" id="ARBA00022555"/>
    </source>
</evidence>
<dbReference type="GO" id="GO:0160104">
    <property type="term" value="F:tRNA (guanine(26)-N2)-dimethyltransferase activity"/>
    <property type="evidence" value="ECO:0007669"/>
    <property type="project" value="UniProtKB-UniRule"/>
</dbReference>
<comment type="catalytic activity">
    <reaction evidence="8 9">
        <text>guanosine(26) in tRNA + 2 S-adenosyl-L-methionine = N(2)-dimethylguanosine(26) in tRNA + 2 S-adenosyl-L-homocysteine + 2 H(+)</text>
        <dbReference type="Rhea" id="RHEA:43140"/>
        <dbReference type="Rhea" id="RHEA-COMP:10359"/>
        <dbReference type="Rhea" id="RHEA-COMP:10360"/>
        <dbReference type="ChEBI" id="CHEBI:15378"/>
        <dbReference type="ChEBI" id="CHEBI:57856"/>
        <dbReference type="ChEBI" id="CHEBI:59789"/>
        <dbReference type="ChEBI" id="CHEBI:74269"/>
        <dbReference type="ChEBI" id="CHEBI:74513"/>
        <dbReference type="EC" id="2.1.1.216"/>
    </reaction>
</comment>
<dbReference type="PANTHER" id="PTHR10631:SF3">
    <property type="entry name" value="TRNA (GUANINE(26)-N(2))-DIMETHYLTRANSFERASE"/>
    <property type="match status" value="1"/>
</dbReference>
<evidence type="ECO:0000256" key="5">
    <source>
        <dbReference type="ARBA" id="ARBA00022694"/>
    </source>
</evidence>
<dbReference type="Gene3D" id="3.40.50.150">
    <property type="entry name" value="Vaccinia Virus protein VP39"/>
    <property type="match status" value="1"/>
</dbReference>
<keyword evidence="2 9" id="KW-0489">Methyltransferase</keyword>
<dbReference type="AlphaFoldDB" id="A0A086J236"/>
<evidence type="ECO:0000256" key="3">
    <source>
        <dbReference type="ARBA" id="ARBA00022679"/>
    </source>
</evidence>
<comment type="caution">
    <text evidence="10">The sequence shown here is derived from an EMBL/GenBank/DDBJ whole genome shotgun (WGS) entry which is preliminary data.</text>
</comment>
<dbReference type="RefSeq" id="XP_052904759.1">
    <property type="nucleotide sequence ID" value="XM_053048954.1"/>
</dbReference>
<dbReference type="InterPro" id="IPR002905">
    <property type="entry name" value="Trm1"/>
</dbReference>
<keyword evidence="11" id="KW-1185">Reference proteome</keyword>
<dbReference type="GeneID" id="77676293"/>
<dbReference type="GO" id="GO:0002940">
    <property type="term" value="P:tRNA N2-guanine methylation"/>
    <property type="evidence" value="ECO:0007669"/>
    <property type="project" value="TreeGrafter"/>
</dbReference>
<dbReference type="PANTHER" id="PTHR10631">
    <property type="entry name" value="N 2 ,N 2 -DIMETHYLGUANOSINE TRNA METHYLTRANSFERASE"/>
    <property type="match status" value="1"/>
</dbReference>
<reference evidence="10 11" key="1">
    <citation type="journal article" date="2014" name="Genome Announc.">
        <title>Genome Sequence of the Microsporidian Species Nematocida sp1 Strain ERTm6 (ATCC PRA-372).</title>
        <authorList>
            <person name="Bakowski M.A."/>
            <person name="Priest M."/>
            <person name="Young S."/>
            <person name="Cuomo C.A."/>
            <person name="Troemel E.R."/>
        </authorList>
    </citation>
    <scope>NUCLEOTIDE SEQUENCE [LARGE SCALE GENOMIC DNA]</scope>
    <source>
        <strain evidence="10 11">ERTm6</strain>
    </source>
</reference>
<dbReference type="EMBL" id="AKIJ01000003">
    <property type="protein sequence ID" value="KFG26204.1"/>
    <property type="molecule type" value="Genomic_DNA"/>
</dbReference>
<evidence type="ECO:0000256" key="2">
    <source>
        <dbReference type="ARBA" id="ARBA00022603"/>
    </source>
</evidence>
<evidence type="ECO:0000313" key="11">
    <source>
        <dbReference type="Proteomes" id="UP000054524"/>
    </source>
</evidence>